<gene>
    <name evidence="2" type="ORF">KC729_11145</name>
</gene>
<organism evidence="2 3">
    <name type="scientific">Eiseniibacteriota bacterium</name>
    <dbReference type="NCBI Taxonomy" id="2212470"/>
    <lineage>
        <taxon>Bacteria</taxon>
        <taxon>Candidatus Eiseniibacteriota</taxon>
    </lineage>
</organism>
<reference evidence="2" key="1">
    <citation type="submission" date="2020-04" db="EMBL/GenBank/DDBJ databases">
        <authorList>
            <person name="Zhang T."/>
        </authorList>
    </citation>
    <scope>NUCLEOTIDE SEQUENCE</scope>
    <source>
        <strain evidence="2">HKST-UBA01</strain>
    </source>
</reference>
<comment type="caution">
    <text evidence="2">The sequence shown here is derived from an EMBL/GenBank/DDBJ whole genome shotgun (WGS) entry which is preliminary data.</text>
</comment>
<feature type="transmembrane region" description="Helical" evidence="1">
    <location>
        <begin position="46"/>
        <end position="69"/>
    </location>
</feature>
<dbReference type="EMBL" id="JAGQHR010000328">
    <property type="protein sequence ID" value="MCA9728230.1"/>
    <property type="molecule type" value="Genomic_DNA"/>
</dbReference>
<feature type="non-terminal residue" evidence="2">
    <location>
        <position position="73"/>
    </location>
</feature>
<evidence type="ECO:0000256" key="1">
    <source>
        <dbReference type="SAM" id="Phobius"/>
    </source>
</evidence>
<dbReference type="Proteomes" id="UP000697710">
    <property type="component" value="Unassembled WGS sequence"/>
</dbReference>
<protein>
    <submittedName>
        <fullName evidence="2">Uncharacterized protein</fullName>
    </submittedName>
</protein>
<sequence length="73" mass="7791">MQVNERNWDLGELGTRVGRIALGIGVVGLAAAFGLGFAGGNPDRFYQAYLVSFLFFLSLGLGGLFFVVVNHLA</sequence>
<dbReference type="AlphaFoldDB" id="A0A956RPV0"/>
<feature type="transmembrane region" description="Helical" evidence="1">
    <location>
        <begin position="20"/>
        <end position="40"/>
    </location>
</feature>
<accession>A0A956RPV0</accession>
<name>A0A956RPV0_UNCEI</name>
<evidence type="ECO:0000313" key="2">
    <source>
        <dbReference type="EMBL" id="MCA9728230.1"/>
    </source>
</evidence>
<keyword evidence="1" id="KW-0812">Transmembrane</keyword>
<proteinExistence type="predicted"/>
<keyword evidence="1" id="KW-1133">Transmembrane helix</keyword>
<reference evidence="2" key="2">
    <citation type="journal article" date="2021" name="Microbiome">
        <title>Successional dynamics and alternative stable states in a saline activated sludge microbial community over 9 years.</title>
        <authorList>
            <person name="Wang Y."/>
            <person name="Ye J."/>
            <person name="Ju F."/>
            <person name="Liu L."/>
            <person name="Boyd J.A."/>
            <person name="Deng Y."/>
            <person name="Parks D.H."/>
            <person name="Jiang X."/>
            <person name="Yin X."/>
            <person name="Woodcroft B.J."/>
            <person name="Tyson G.W."/>
            <person name="Hugenholtz P."/>
            <person name="Polz M.F."/>
            <person name="Zhang T."/>
        </authorList>
    </citation>
    <scope>NUCLEOTIDE SEQUENCE</scope>
    <source>
        <strain evidence="2">HKST-UBA01</strain>
    </source>
</reference>
<keyword evidence="1" id="KW-0472">Membrane</keyword>
<evidence type="ECO:0000313" key="3">
    <source>
        <dbReference type="Proteomes" id="UP000697710"/>
    </source>
</evidence>